<organism evidence="1 2">
    <name type="scientific">Aneurinibacillus soli</name>
    <dbReference type="NCBI Taxonomy" id="1500254"/>
    <lineage>
        <taxon>Bacteria</taxon>
        <taxon>Bacillati</taxon>
        <taxon>Bacillota</taxon>
        <taxon>Bacilli</taxon>
        <taxon>Bacillales</taxon>
        <taxon>Paenibacillaceae</taxon>
        <taxon>Aneurinibacillus group</taxon>
        <taxon>Aneurinibacillus</taxon>
    </lineage>
</organism>
<protein>
    <submittedName>
        <fullName evidence="1">Uncharacterized protein</fullName>
    </submittedName>
</protein>
<evidence type="ECO:0000313" key="1">
    <source>
        <dbReference type="EMBL" id="BAU29366.1"/>
    </source>
</evidence>
<gene>
    <name evidence="1" type="ORF">CB4_03566</name>
</gene>
<sequence>MNMFVVMFIIFKLGLIAGIVYFYRLIKNA</sequence>
<dbReference type="AlphaFoldDB" id="A0A0U5BCM4"/>
<keyword evidence="2" id="KW-1185">Reference proteome</keyword>
<accession>A0A0U5BCM4</accession>
<proteinExistence type="predicted"/>
<dbReference type="Proteomes" id="UP000217696">
    <property type="component" value="Chromosome"/>
</dbReference>
<reference evidence="1 2" key="1">
    <citation type="submission" date="2015-12" db="EMBL/GenBank/DDBJ databases">
        <title>Genome sequence of Aneurinibacillus soli.</title>
        <authorList>
            <person name="Lee J.S."/>
            <person name="Lee K.C."/>
            <person name="Kim K.K."/>
            <person name="Lee B.W."/>
        </authorList>
    </citation>
    <scope>NUCLEOTIDE SEQUENCE [LARGE SCALE GENOMIC DNA]</scope>
    <source>
        <strain evidence="1 2">CB4</strain>
    </source>
</reference>
<name>A0A0U5BCM4_9BACL</name>
<evidence type="ECO:0000313" key="2">
    <source>
        <dbReference type="Proteomes" id="UP000217696"/>
    </source>
</evidence>
<dbReference type="EMBL" id="AP017312">
    <property type="protein sequence ID" value="BAU29366.1"/>
    <property type="molecule type" value="Genomic_DNA"/>
</dbReference>
<dbReference type="KEGG" id="asoc:CB4_03566"/>